<organism evidence="1">
    <name type="scientific">viral metagenome</name>
    <dbReference type="NCBI Taxonomy" id="1070528"/>
    <lineage>
        <taxon>unclassified sequences</taxon>
        <taxon>metagenomes</taxon>
        <taxon>organismal metagenomes</taxon>
    </lineage>
</organism>
<proteinExistence type="predicted"/>
<evidence type="ECO:0000313" key="1">
    <source>
        <dbReference type="EMBL" id="QHS92366.1"/>
    </source>
</evidence>
<sequence length="154" mass="17638">MSSFSLKQIELNKDYSATELGIVKKFYVKFDTIIGMHKFTLLCGGTPLAKTSKLVYDQSHQMWEIKFYSVIVSLFDSPPGFSDCLLFNLAHCHNVRICSKNRCDLFVETCNPDGLATFPAHLFNVGNTQEMCTYVEYADPYFHIKVISWQLDQV</sequence>
<name>A0A6C0BJL4_9ZZZZ</name>
<protein>
    <submittedName>
        <fullName evidence="1">Uncharacterized protein</fullName>
    </submittedName>
</protein>
<reference evidence="1" key="1">
    <citation type="journal article" date="2020" name="Nature">
        <title>Giant virus diversity and host interactions through global metagenomics.</title>
        <authorList>
            <person name="Schulz F."/>
            <person name="Roux S."/>
            <person name="Paez-Espino D."/>
            <person name="Jungbluth S."/>
            <person name="Walsh D.A."/>
            <person name="Denef V.J."/>
            <person name="McMahon K.D."/>
            <person name="Konstantinidis K.T."/>
            <person name="Eloe-Fadrosh E.A."/>
            <person name="Kyrpides N.C."/>
            <person name="Woyke T."/>
        </authorList>
    </citation>
    <scope>NUCLEOTIDE SEQUENCE</scope>
    <source>
        <strain evidence="1">GVMAG-M-3300014204-73</strain>
    </source>
</reference>
<dbReference type="EMBL" id="MN739178">
    <property type="protein sequence ID" value="QHS92366.1"/>
    <property type="molecule type" value="Genomic_DNA"/>
</dbReference>
<accession>A0A6C0BJL4</accession>
<dbReference type="AlphaFoldDB" id="A0A6C0BJL4"/>